<evidence type="ECO:0000313" key="2">
    <source>
        <dbReference type="Proteomes" id="UP001153678"/>
    </source>
</evidence>
<dbReference type="Proteomes" id="UP001153678">
    <property type="component" value="Unassembled WGS sequence"/>
</dbReference>
<comment type="caution">
    <text evidence="1">The sequence shown here is derived from an EMBL/GenBank/DDBJ whole genome shotgun (WGS) entry which is preliminary data.</text>
</comment>
<evidence type="ECO:0000313" key="1">
    <source>
        <dbReference type="EMBL" id="CAI2179099.1"/>
    </source>
</evidence>
<protein>
    <submittedName>
        <fullName evidence="1">16489_t:CDS:1</fullName>
    </submittedName>
</protein>
<dbReference type="EMBL" id="CAMKVN010001988">
    <property type="protein sequence ID" value="CAI2179099.1"/>
    <property type="molecule type" value="Genomic_DNA"/>
</dbReference>
<dbReference type="OrthoDB" id="2319487at2759"/>
<reference evidence="1" key="1">
    <citation type="submission" date="2022-08" db="EMBL/GenBank/DDBJ databases">
        <authorList>
            <person name="Kallberg Y."/>
            <person name="Tangrot J."/>
            <person name="Rosling A."/>
        </authorList>
    </citation>
    <scope>NUCLEOTIDE SEQUENCE</scope>
    <source>
        <strain evidence="1">Wild A</strain>
    </source>
</reference>
<gene>
    <name evidence="1" type="ORF">FWILDA_LOCUS8917</name>
</gene>
<name>A0A9W4X1A8_9GLOM</name>
<proteinExistence type="predicted"/>
<keyword evidence="2" id="KW-1185">Reference proteome</keyword>
<dbReference type="AlphaFoldDB" id="A0A9W4X1A8"/>
<sequence>MSLSKVQLFLHRKDPSTRLHLLALDVDNHTYFKVLISNPKEIIDRGNERNYKSLKNSFMIFKIDCSEAFKVAKMNKKFRQHSESFKDFSLLWNISSREIKEEYENIFIGYKDLLPKALNFISCIPRVNTTECVSLDHISTFQPEVTLDTLSEISSYAMGENESLLGYMHYDHNIPTQMIQTPVPVINQLDWYGSPHDMLNLPLFNELYTQNFEEDQIQMTSSAAFLFAWSSITGITNDLTVANTTRTEEGYEVINKTEAVYEKAKEGCEPILEKATKRLGELRLIKESQPDD</sequence>
<accession>A0A9W4X1A8</accession>
<organism evidence="1 2">
    <name type="scientific">Funneliformis geosporum</name>
    <dbReference type="NCBI Taxonomy" id="1117311"/>
    <lineage>
        <taxon>Eukaryota</taxon>
        <taxon>Fungi</taxon>
        <taxon>Fungi incertae sedis</taxon>
        <taxon>Mucoromycota</taxon>
        <taxon>Glomeromycotina</taxon>
        <taxon>Glomeromycetes</taxon>
        <taxon>Glomerales</taxon>
        <taxon>Glomeraceae</taxon>
        <taxon>Funneliformis</taxon>
    </lineage>
</organism>